<proteinExistence type="predicted"/>
<name>A0A813GJX3_POLGL</name>
<accession>A0A813GJX3</accession>
<evidence type="ECO:0000313" key="2">
    <source>
        <dbReference type="EMBL" id="CAE8625402.1"/>
    </source>
</evidence>
<evidence type="ECO:0000259" key="1">
    <source>
        <dbReference type="Pfam" id="PF23643"/>
    </source>
</evidence>
<dbReference type="PANTHER" id="PTHR13134:SF3">
    <property type="entry name" value="TRAFFICKING PROTEIN PARTICLE COMPLEX SUBUNIT 13"/>
    <property type="match status" value="1"/>
</dbReference>
<dbReference type="Proteomes" id="UP000654075">
    <property type="component" value="Unassembled WGS sequence"/>
</dbReference>
<dbReference type="PANTHER" id="PTHR13134">
    <property type="entry name" value="TRAFFICKING PROTEIN PARTICLE COMPLEX SUBUNIT 13"/>
    <property type="match status" value="1"/>
</dbReference>
<organism evidence="2 3">
    <name type="scientific">Polarella glacialis</name>
    <name type="common">Dinoflagellate</name>
    <dbReference type="NCBI Taxonomy" id="89957"/>
    <lineage>
        <taxon>Eukaryota</taxon>
        <taxon>Sar</taxon>
        <taxon>Alveolata</taxon>
        <taxon>Dinophyceae</taxon>
        <taxon>Suessiales</taxon>
        <taxon>Suessiaceae</taxon>
        <taxon>Polarella</taxon>
    </lineage>
</organism>
<dbReference type="InterPro" id="IPR055428">
    <property type="entry name" value="TRAPPC13_C"/>
</dbReference>
<dbReference type="InterPro" id="IPR010378">
    <property type="entry name" value="TRAPPC13"/>
</dbReference>
<sequence>QLLVECSVENATQGSIYLSSSRLDCAEGLKATLLSGADDDGGGSSMQLLKKGGSHSLVFTVTLSDDSLDSLAIRQLDAVGSLALGWHVPDGPSGCAEGHAIKVKPVPASLGLQGLDLQVLACPRQVKVEVPFQLEFEVTNRTSTAVEPRIHFDIRLMGAVRVHGATQRSLSRLEPNCSAKLPVELLVTIPGLHGLQGVFVCDGSSTTRAEFGVLCDVLAF</sequence>
<gene>
    <name evidence="2" type="ORF">PGLA1383_LOCUS42400</name>
</gene>
<dbReference type="AlphaFoldDB" id="A0A813GJX3"/>
<dbReference type="EMBL" id="CAJNNV010028659">
    <property type="protein sequence ID" value="CAE8625402.1"/>
    <property type="molecule type" value="Genomic_DNA"/>
</dbReference>
<reference evidence="2" key="1">
    <citation type="submission" date="2021-02" db="EMBL/GenBank/DDBJ databases">
        <authorList>
            <person name="Dougan E. K."/>
            <person name="Rhodes N."/>
            <person name="Thang M."/>
            <person name="Chan C."/>
        </authorList>
    </citation>
    <scope>NUCLEOTIDE SEQUENCE</scope>
</reference>
<evidence type="ECO:0000313" key="3">
    <source>
        <dbReference type="Proteomes" id="UP000654075"/>
    </source>
</evidence>
<dbReference type="OrthoDB" id="10250284at2759"/>
<protein>
    <recommendedName>
        <fullName evidence="1">Trafficking protein particle complex subunit 13 C-terminal domain-containing protein</fullName>
    </recommendedName>
</protein>
<feature type="domain" description="Trafficking protein particle complex subunit 13 C-terminal" evidence="1">
    <location>
        <begin position="123"/>
        <end position="218"/>
    </location>
</feature>
<keyword evidence="3" id="KW-1185">Reference proteome</keyword>
<dbReference type="OMA" id="FEWFAKP"/>
<dbReference type="GO" id="GO:1990072">
    <property type="term" value="C:TRAPPIII protein complex"/>
    <property type="evidence" value="ECO:0007669"/>
    <property type="project" value="TreeGrafter"/>
</dbReference>
<feature type="non-terminal residue" evidence="2">
    <location>
        <position position="1"/>
    </location>
</feature>
<dbReference type="Pfam" id="PF23643">
    <property type="entry name" value="TRAPPC13_C"/>
    <property type="match status" value="1"/>
</dbReference>
<comment type="caution">
    <text evidence="2">The sequence shown here is derived from an EMBL/GenBank/DDBJ whole genome shotgun (WGS) entry which is preliminary data.</text>
</comment>